<dbReference type="AlphaFoldDB" id="A0A497YGR3"/>
<keyword evidence="1" id="KW-0472">Membrane</keyword>
<comment type="caution">
    <text evidence="2">The sequence shown here is derived from an EMBL/GenBank/DDBJ whole genome shotgun (WGS) entry which is preliminary data.</text>
</comment>
<evidence type="ECO:0000313" key="3">
    <source>
        <dbReference type="Proteomes" id="UP000280791"/>
    </source>
</evidence>
<keyword evidence="1" id="KW-0812">Transmembrane</keyword>
<gene>
    <name evidence="2" type="ORF">DFR62_0290</name>
</gene>
<dbReference type="Proteomes" id="UP000280791">
    <property type="component" value="Unassembled WGS sequence"/>
</dbReference>
<protein>
    <submittedName>
        <fullName evidence="2">Uncharacterized protein</fullName>
    </submittedName>
</protein>
<organism evidence="2 3">
    <name type="scientific">Planococcus citreus</name>
    <dbReference type="NCBI Taxonomy" id="1373"/>
    <lineage>
        <taxon>Bacteria</taxon>
        <taxon>Bacillati</taxon>
        <taxon>Bacillota</taxon>
        <taxon>Bacilli</taxon>
        <taxon>Bacillales</taxon>
        <taxon>Caryophanaceae</taxon>
        <taxon>Planococcus</taxon>
    </lineage>
</organism>
<keyword evidence="3" id="KW-1185">Reference proteome</keyword>
<feature type="transmembrane region" description="Helical" evidence="1">
    <location>
        <begin position="6"/>
        <end position="27"/>
    </location>
</feature>
<keyword evidence="1" id="KW-1133">Transmembrane helix</keyword>
<proteinExistence type="predicted"/>
<sequence>MIEVIQFLWGASLVTTAIVGILSIILVPDKKLGERLEEVE</sequence>
<evidence type="ECO:0000313" key="2">
    <source>
        <dbReference type="EMBL" id="RLJ90148.1"/>
    </source>
</evidence>
<name>A0A497YGR3_9BACL</name>
<dbReference type="EMBL" id="RCCP01000001">
    <property type="protein sequence ID" value="RLJ90148.1"/>
    <property type="molecule type" value="Genomic_DNA"/>
</dbReference>
<evidence type="ECO:0000256" key="1">
    <source>
        <dbReference type="SAM" id="Phobius"/>
    </source>
</evidence>
<dbReference type="RefSeq" id="WP_277751599.1">
    <property type="nucleotide sequence ID" value="NZ_QBEW01000043.1"/>
</dbReference>
<reference evidence="2 3" key="1">
    <citation type="submission" date="2018-10" db="EMBL/GenBank/DDBJ databases">
        <title>Genomic Encyclopedia of Type Strains, Phase IV (KMG-IV): sequencing the most valuable type-strain genomes for metagenomic binning, comparative biology and taxonomic classification.</title>
        <authorList>
            <person name="Goeker M."/>
        </authorList>
    </citation>
    <scope>NUCLEOTIDE SEQUENCE [LARGE SCALE GENOMIC DNA]</scope>
    <source>
        <strain evidence="2 3">DSM 20549</strain>
    </source>
</reference>
<accession>A0A497YGR3</accession>